<protein>
    <recommendedName>
        <fullName evidence="6">tRNA pseudouridine synthase C</fullName>
        <ecNumber evidence="5">5.4.99.26</ecNumber>
    </recommendedName>
    <alternativeName>
        <fullName evidence="8">tRNA pseudouridine(65) synthase</fullName>
    </alternativeName>
    <alternativeName>
        <fullName evidence="9">tRNA pseudouridylate synthase C</fullName>
    </alternativeName>
    <alternativeName>
        <fullName evidence="7">tRNA-uridine isomerase C</fullName>
    </alternativeName>
</protein>
<dbReference type="Pfam" id="PF04287">
    <property type="entry name" value="DUF446"/>
    <property type="match status" value="1"/>
</dbReference>
<keyword evidence="1" id="KW-0819">tRNA processing</keyword>
<dbReference type="InterPro" id="IPR020103">
    <property type="entry name" value="PsdUridine_synth_cat_dom_sf"/>
</dbReference>
<dbReference type="InterPro" id="IPR036814">
    <property type="entry name" value="YqcC-like_sf"/>
</dbReference>
<comment type="catalytic activity">
    <reaction evidence="3">
        <text>uridine(65) in tRNA = pseudouridine(65) in tRNA</text>
        <dbReference type="Rhea" id="RHEA:42536"/>
        <dbReference type="Rhea" id="RHEA-COMP:10103"/>
        <dbReference type="Rhea" id="RHEA-COMP:10104"/>
        <dbReference type="ChEBI" id="CHEBI:65314"/>
        <dbReference type="ChEBI" id="CHEBI:65315"/>
        <dbReference type="EC" id="5.4.99.26"/>
    </reaction>
</comment>
<dbReference type="CDD" id="cd02563">
    <property type="entry name" value="PseudoU_synth_TruC"/>
    <property type="match status" value="1"/>
</dbReference>
<gene>
    <name evidence="12" type="ORF">GCM10010982_29300</name>
</gene>
<dbReference type="PANTHER" id="PTHR21600:SF56">
    <property type="entry name" value="TRNA PSEUDOURIDINE SYNTHASE C"/>
    <property type="match status" value="1"/>
</dbReference>
<dbReference type="InterPro" id="IPR050188">
    <property type="entry name" value="RluA_PseudoU_synthase"/>
</dbReference>
<evidence type="ECO:0000259" key="11">
    <source>
        <dbReference type="Pfam" id="PF04287"/>
    </source>
</evidence>
<dbReference type="GO" id="GO:0000455">
    <property type="term" value="P:enzyme-directed rRNA pseudouridine synthesis"/>
    <property type="evidence" value="ECO:0007669"/>
    <property type="project" value="TreeGrafter"/>
</dbReference>
<evidence type="ECO:0000313" key="13">
    <source>
        <dbReference type="Proteomes" id="UP000606935"/>
    </source>
</evidence>
<dbReference type="GO" id="GO:0003723">
    <property type="term" value="F:RNA binding"/>
    <property type="evidence" value="ECO:0007669"/>
    <property type="project" value="InterPro"/>
</dbReference>
<comment type="function">
    <text evidence="4">Responsible for synthesis of pseudouridine from uracil-65 in transfer RNAs.</text>
</comment>
<evidence type="ECO:0000256" key="2">
    <source>
        <dbReference type="ARBA" id="ARBA00023235"/>
    </source>
</evidence>
<dbReference type="Proteomes" id="UP000606935">
    <property type="component" value="Unassembled WGS sequence"/>
</dbReference>
<evidence type="ECO:0000256" key="5">
    <source>
        <dbReference type="ARBA" id="ARBA00038943"/>
    </source>
</evidence>
<evidence type="ECO:0000256" key="8">
    <source>
        <dbReference type="ARBA" id="ARBA00041975"/>
    </source>
</evidence>
<evidence type="ECO:0000256" key="7">
    <source>
        <dbReference type="ARBA" id="ARBA00041803"/>
    </source>
</evidence>
<proteinExistence type="predicted"/>
<dbReference type="AlphaFoldDB" id="A0A917Z3Q7"/>
<dbReference type="PANTHER" id="PTHR21600">
    <property type="entry name" value="MITOCHONDRIAL RNA PSEUDOURIDINE SYNTHASE"/>
    <property type="match status" value="1"/>
</dbReference>
<feature type="domain" description="Pseudouridine synthase RsuA/RluA-like" evidence="10">
    <location>
        <begin position="120"/>
        <end position="280"/>
    </location>
</feature>
<keyword evidence="13" id="KW-1185">Reference proteome</keyword>
<evidence type="ECO:0000259" key="10">
    <source>
        <dbReference type="Pfam" id="PF00849"/>
    </source>
</evidence>
<accession>A0A917Z3Q7</accession>
<organism evidence="12 13">
    <name type="scientific">Bowmanella pacifica</name>
    <dbReference type="NCBI Taxonomy" id="502051"/>
    <lineage>
        <taxon>Bacteria</taxon>
        <taxon>Pseudomonadati</taxon>
        <taxon>Pseudomonadota</taxon>
        <taxon>Gammaproteobacteria</taxon>
        <taxon>Alteromonadales</taxon>
        <taxon>Alteromonadaceae</taxon>
        <taxon>Bowmanella</taxon>
    </lineage>
</organism>
<evidence type="ECO:0000256" key="3">
    <source>
        <dbReference type="ARBA" id="ARBA00036607"/>
    </source>
</evidence>
<evidence type="ECO:0000256" key="9">
    <source>
        <dbReference type="ARBA" id="ARBA00043049"/>
    </source>
</evidence>
<keyword evidence="2" id="KW-0413">Isomerase</keyword>
<evidence type="ECO:0000256" key="1">
    <source>
        <dbReference type="ARBA" id="ARBA00022694"/>
    </source>
</evidence>
<dbReference type="EMBL" id="BMLS01000005">
    <property type="protein sequence ID" value="GGO72063.1"/>
    <property type="molecule type" value="Genomic_DNA"/>
</dbReference>
<comment type="caution">
    <text evidence="12">The sequence shown here is derived from an EMBL/GenBank/DDBJ whole genome shotgun (WGS) entry which is preliminary data.</text>
</comment>
<dbReference type="InterPro" id="IPR006145">
    <property type="entry name" value="PsdUridine_synth_RsuA/RluA"/>
</dbReference>
<feature type="domain" description="YqcC-like" evidence="11">
    <location>
        <begin position="12"/>
        <end position="105"/>
    </location>
</feature>
<dbReference type="InterPro" id="IPR023376">
    <property type="entry name" value="YqcC-like_dom"/>
</dbReference>
<reference evidence="12" key="1">
    <citation type="journal article" date="2014" name="Int. J. Syst. Evol. Microbiol.">
        <title>Complete genome sequence of Corynebacterium casei LMG S-19264T (=DSM 44701T), isolated from a smear-ripened cheese.</title>
        <authorList>
            <consortium name="US DOE Joint Genome Institute (JGI-PGF)"/>
            <person name="Walter F."/>
            <person name="Albersmeier A."/>
            <person name="Kalinowski J."/>
            <person name="Ruckert C."/>
        </authorList>
    </citation>
    <scope>NUCLEOTIDE SEQUENCE</scope>
    <source>
        <strain evidence="12">CGMCC 1.7086</strain>
    </source>
</reference>
<dbReference type="SUPFAM" id="SSF55120">
    <property type="entry name" value="Pseudouridine synthase"/>
    <property type="match status" value="1"/>
</dbReference>
<dbReference type="Gene3D" id="3.30.2350.10">
    <property type="entry name" value="Pseudouridine synthase"/>
    <property type="match status" value="1"/>
</dbReference>
<dbReference type="EC" id="5.4.99.26" evidence="5"/>
<dbReference type="PROSITE" id="PS01129">
    <property type="entry name" value="PSI_RLU"/>
    <property type="match status" value="1"/>
</dbReference>
<evidence type="ECO:0000256" key="4">
    <source>
        <dbReference type="ARBA" id="ARBA00037670"/>
    </source>
</evidence>
<dbReference type="Pfam" id="PF00849">
    <property type="entry name" value="PseudoU_synth_2"/>
    <property type="match status" value="1"/>
</dbReference>
<dbReference type="SUPFAM" id="SSF158452">
    <property type="entry name" value="YqcC-like"/>
    <property type="match status" value="1"/>
</dbReference>
<name>A0A917Z3Q7_9ALTE</name>
<evidence type="ECO:0000256" key="6">
    <source>
        <dbReference type="ARBA" id="ARBA00040675"/>
    </source>
</evidence>
<reference evidence="12" key="2">
    <citation type="submission" date="2020-09" db="EMBL/GenBank/DDBJ databases">
        <authorList>
            <person name="Sun Q."/>
            <person name="Zhou Y."/>
        </authorList>
    </citation>
    <scope>NUCLEOTIDE SEQUENCE</scope>
    <source>
        <strain evidence="12">CGMCC 1.7086</strain>
    </source>
</reference>
<dbReference type="Gene3D" id="1.20.1440.40">
    <property type="entry name" value="YqcC-like"/>
    <property type="match status" value="1"/>
</dbReference>
<dbReference type="NCBIfam" id="NF008321">
    <property type="entry name" value="PRK11112.1"/>
    <property type="match status" value="1"/>
</dbReference>
<dbReference type="GO" id="GO:0160149">
    <property type="term" value="F:tRNA pseudouridine(65) synthase activity"/>
    <property type="evidence" value="ECO:0007669"/>
    <property type="project" value="UniProtKB-EC"/>
</dbReference>
<evidence type="ECO:0000313" key="12">
    <source>
        <dbReference type="EMBL" id="GGO72063.1"/>
    </source>
</evidence>
<dbReference type="InterPro" id="IPR006224">
    <property type="entry name" value="PsdUridine_synth_RluA-like_CS"/>
</dbReference>
<dbReference type="GO" id="GO:0008033">
    <property type="term" value="P:tRNA processing"/>
    <property type="evidence" value="ECO:0007669"/>
    <property type="project" value="UniProtKB-KW"/>
</dbReference>
<sequence length="352" mass="39775">MSDFVKRKLSNKLLGKLITALQQTHMWQAEPPSAQALASQAPFGVDTLAFEQWLQFVFLPKMTTLIAQEAPLPQTMSLTPMAQQSWPMRADLTPLFEVLLAFDDLYAPLPVLPVLYQDEHLVAVHKPAGLLVHRSLIDKYETRFAMQAVRDQLGQQVFTVHRLDKPTSGVLLFALSQDVARSLTEQFTLGQVTKTYRAIVRGFTPDEGLIDYPLKEKLDKIADKKARSDKPAQSAITAYKTLAKFELPYPVRPYQTARYSILELYPKTGRKHQIRRHMAHIRHPIIGDVNHGDGKHNALMRDQFNFKGLGLCATQINLTHPVTGKPLSIGVETEPRFDALLAQWQSYQAEAQ</sequence>